<reference evidence="4 5" key="1">
    <citation type="submission" date="2021-02" db="EMBL/GenBank/DDBJ databases">
        <title>Variation within the Batrachochytrium salamandrivorans European outbreak.</title>
        <authorList>
            <person name="Kelly M."/>
            <person name="Pasmans F."/>
            <person name="Shea T.P."/>
            <person name="Munoz J.F."/>
            <person name="Carranza S."/>
            <person name="Cuomo C.A."/>
            <person name="Martel A."/>
        </authorList>
    </citation>
    <scope>NUCLEOTIDE SEQUENCE [LARGE SCALE GENOMIC DNA]</scope>
    <source>
        <strain evidence="4 5">AMFP18/2</strain>
    </source>
</reference>
<dbReference type="Proteomes" id="UP001648503">
    <property type="component" value="Unassembled WGS sequence"/>
</dbReference>
<feature type="compositionally biased region" description="Basic residues" evidence="2">
    <location>
        <begin position="1104"/>
        <end position="1118"/>
    </location>
</feature>
<proteinExistence type="predicted"/>
<feature type="compositionally biased region" description="Low complexity" evidence="2">
    <location>
        <begin position="1119"/>
        <end position="1141"/>
    </location>
</feature>
<dbReference type="PANTHER" id="PTHR21715">
    <property type="entry name" value="RH04127P"/>
    <property type="match status" value="1"/>
</dbReference>
<dbReference type="CDD" id="cd00201">
    <property type="entry name" value="WW"/>
    <property type="match status" value="1"/>
</dbReference>
<keyword evidence="5" id="KW-1185">Reference proteome</keyword>
<feature type="region of interest" description="Disordered" evidence="2">
    <location>
        <begin position="224"/>
        <end position="252"/>
    </location>
</feature>
<feature type="domain" description="WW" evidence="3">
    <location>
        <begin position="49"/>
        <end position="82"/>
    </location>
</feature>
<feature type="region of interest" description="Disordered" evidence="2">
    <location>
        <begin position="97"/>
        <end position="123"/>
    </location>
</feature>
<gene>
    <name evidence="4" type="ORF">BASA50_000806</name>
</gene>
<organism evidence="4 5">
    <name type="scientific">Batrachochytrium salamandrivorans</name>
    <dbReference type="NCBI Taxonomy" id="1357716"/>
    <lineage>
        <taxon>Eukaryota</taxon>
        <taxon>Fungi</taxon>
        <taxon>Fungi incertae sedis</taxon>
        <taxon>Chytridiomycota</taxon>
        <taxon>Chytridiomycota incertae sedis</taxon>
        <taxon>Chytridiomycetes</taxon>
        <taxon>Rhizophydiales</taxon>
        <taxon>Rhizophydiales incertae sedis</taxon>
        <taxon>Batrachochytrium</taxon>
    </lineage>
</organism>
<feature type="region of interest" description="Disordered" evidence="2">
    <location>
        <begin position="348"/>
        <end position="383"/>
    </location>
</feature>
<dbReference type="PROSITE" id="PS50020">
    <property type="entry name" value="WW_DOMAIN_2"/>
    <property type="match status" value="1"/>
</dbReference>
<sequence length="1433" mass="160365">MASSVILEEEYDEAYEPTDEEVFEYAKFLGMDPDTEKHLLWIARDSLKAPLPSDWKPCQTDDGNIYYFNFKTGVSIWDHPCDEHFRTLYQTEKKNAASASGAASKPNDSRLDPSTSKSSPLYGKTELKSVEKGLKSDAKTAPVGVPALAKTTVGSSINVLDDLELSSDEDLGYAPWKKSSSNPNTSTSALTTAPRSNTTISGITMASIAKDGAQDRLAPLKPILTPLGGVHPSLRKSEQSSSGDDHVSDMDGLLTTKMNTDAMAHSSANKPALLNGMRSIDPKMNLTAISTSTGKSLNPTLLPASNYLKSTKPSVVPPFQDLLLKENSSKSSLNRKVNFDDDFDLVSEESDLPSTDRLEMSKPSTMPSSRDKAAANKSSLLTRPVISPQQSAISLVSNLGSSHSVKDIPTSQATATTLTTKQSYIKTNDVSVSKKLTEMSQVAPTTTTTTASKINQLKSLNDVDDFDDFDDSDTGSKQAIPTSLTSASANLVSKNHDSVAATQSNLSKEIPGTNLSSYGDTAGTVNSLQVPSTNPLPKALQSQSNTSNIQPLNAVKEKSSSPSNDSLVLKPPHFKGSDGLNLEAEKEKVKSSIQEQLTKFKTEQDAELAIAKDTIKANAVIAIETAQQEAKRKLEVEIQRIRNGFSVPPTSSQSEKGDGILDDPLILKKRAEFETELNRLRDQLDQEYRKKNDKLVSDIQEEYRSQLEATSKTMRDEAHRCNKEKLNTLKESLDAELNSLLETEKSSMRNAEEVCRKESQARIDALEEKVGVKESEAIAAERQIEKTYENMKTTWKHKLADLEQDMLNAEKTLKSKPPVDDSISRELKVMREDTERELADERERRKNVDRMLNDIDLKEREVKKLQADTEQITRDERERRRRVDMLLDDIIVQERNARARLDETLAEISRQETAAQTRRDVAISEESRLEHDSKLKQQQLVKIRDSMERERRDIELKRSQYREESRHLELQASQKRQAAIDLGPLESDIDTRRQELVRERLDLEGSESDLKTQRRRIEDEKFKLSLMEKEVVLLRKQLESEKQSLEMAQTELVSERRCLSIRRAKTTLGEETALSPGKNHSLGYIQPEDKKISNDINSSASIHKGSKHRRSKRTKKHGPQQPQPMDDSSQISSYSLHSSGSECITSKSSMITDSRPILNSLEQLRIRIRQEEQELKDAKKLLQSPHLGTDEKSKRVMDKDDSWGASATQHNRNQALFPSAYIPRFNADDHNQDYAEPRQAYREDVSMAFPISERDAPSLQTNSVLPISTTHPLSMEPQHLRKKPQCRSESLDNIEGELNKLLVVLKEQRSPSDATPKHSTLQIDRILSSYPSYTPGSSSASYSLCKDELQSGLAHRAVQRHIPSHSHGIGDRALELPKSLSSFMMDRTLPTSMTDRTTSTHRINAWDADNLHNKALLSDHDEWLKRFNARISN</sequence>
<dbReference type="InterPro" id="IPR036020">
    <property type="entry name" value="WW_dom_sf"/>
</dbReference>
<dbReference type="EMBL" id="JAFCIX010000576">
    <property type="protein sequence ID" value="KAH6586101.1"/>
    <property type="molecule type" value="Genomic_DNA"/>
</dbReference>
<evidence type="ECO:0000256" key="2">
    <source>
        <dbReference type="SAM" id="MobiDB-lite"/>
    </source>
</evidence>
<feature type="coiled-coil region" evidence="1">
    <location>
        <begin position="944"/>
        <end position="971"/>
    </location>
</feature>
<feature type="coiled-coil region" evidence="1">
    <location>
        <begin position="723"/>
        <end position="911"/>
    </location>
</feature>
<feature type="region of interest" description="Disordered" evidence="2">
    <location>
        <begin position="526"/>
        <end position="578"/>
    </location>
</feature>
<evidence type="ECO:0000313" key="5">
    <source>
        <dbReference type="Proteomes" id="UP001648503"/>
    </source>
</evidence>
<evidence type="ECO:0000313" key="4">
    <source>
        <dbReference type="EMBL" id="KAH6586101.1"/>
    </source>
</evidence>
<feature type="compositionally biased region" description="Basic and acidic residues" evidence="2">
    <location>
        <begin position="235"/>
        <end position="249"/>
    </location>
</feature>
<dbReference type="InterPro" id="IPR053233">
    <property type="entry name" value="ABRA-related"/>
</dbReference>
<feature type="compositionally biased region" description="Low complexity" evidence="2">
    <location>
        <begin position="179"/>
        <end position="194"/>
    </location>
</feature>
<dbReference type="PANTHER" id="PTHR21715:SF0">
    <property type="entry name" value="RH04127P"/>
    <property type="match status" value="1"/>
</dbReference>
<feature type="compositionally biased region" description="Polar residues" evidence="2">
    <location>
        <begin position="526"/>
        <end position="551"/>
    </location>
</feature>
<feature type="region of interest" description="Disordered" evidence="2">
    <location>
        <begin position="173"/>
        <end position="194"/>
    </location>
</feature>
<feature type="region of interest" description="Disordered" evidence="2">
    <location>
        <begin position="1070"/>
        <end position="1148"/>
    </location>
</feature>
<keyword evidence="1" id="KW-0175">Coiled coil</keyword>
<dbReference type="SUPFAM" id="SSF51045">
    <property type="entry name" value="WW domain"/>
    <property type="match status" value="1"/>
</dbReference>
<evidence type="ECO:0000256" key="1">
    <source>
        <dbReference type="SAM" id="Coils"/>
    </source>
</evidence>
<dbReference type="Pfam" id="PF00397">
    <property type="entry name" value="WW"/>
    <property type="match status" value="1"/>
</dbReference>
<dbReference type="Gene3D" id="3.30.1470.10">
    <property type="entry name" value="Photosystem I PsaD, reaction center subunit II"/>
    <property type="match status" value="1"/>
</dbReference>
<feature type="coiled-coil region" evidence="1">
    <location>
        <begin position="1010"/>
        <end position="1055"/>
    </location>
</feature>
<accession>A0ABQ8ETZ9</accession>
<comment type="caution">
    <text evidence="4">The sequence shown here is derived from an EMBL/GenBank/DDBJ whole genome shotgun (WGS) entry which is preliminary data.</text>
</comment>
<dbReference type="SMART" id="SM00456">
    <property type="entry name" value="WW"/>
    <property type="match status" value="1"/>
</dbReference>
<name>A0ABQ8ETZ9_9FUNG</name>
<dbReference type="InterPro" id="IPR001202">
    <property type="entry name" value="WW_dom"/>
</dbReference>
<protein>
    <recommendedName>
        <fullName evidence="3">WW domain-containing protein</fullName>
    </recommendedName>
</protein>
<evidence type="ECO:0000259" key="3">
    <source>
        <dbReference type="PROSITE" id="PS50020"/>
    </source>
</evidence>